<feature type="transmembrane region" description="Helical" evidence="2">
    <location>
        <begin position="242"/>
        <end position="262"/>
    </location>
</feature>
<evidence type="ECO:0008006" key="5">
    <source>
        <dbReference type="Google" id="ProtNLM"/>
    </source>
</evidence>
<feature type="transmembrane region" description="Helical" evidence="2">
    <location>
        <begin position="268"/>
        <end position="287"/>
    </location>
</feature>
<dbReference type="Proteomes" id="UP001597260">
    <property type="component" value="Unassembled WGS sequence"/>
</dbReference>
<feature type="region of interest" description="Disordered" evidence="1">
    <location>
        <begin position="1"/>
        <end position="22"/>
    </location>
</feature>
<gene>
    <name evidence="3" type="ORF">ACFQ4H_19810</name>
</gene>
<feature type="transmembrane region" description="Helical" evidence="2">
    <location>
        <begin position="137"/>
        <end position="159"/>
    </location>
</feature>
<comment type="caution">
    <text evidence="3">The sequence shown here is derived from an EMBL/GenBank/DDBJ whole genome shotgun (WGS) entry which is preliminary data.</text>
</comment>
<feature type="transmembrane region" description="Helical" evidence="2">
    <location>
        <begin position="74"/>
        <end position="100"/>
    </location>
</feature>
<feature type="transmembrane region" description="Helical" evidence="2">
    <location>
        <begin position="385"/>
        <end position="403"/>
    </location>
</feature>
<feature type="transmembrane region" description="Helical" evidence="2">
    <location>
        <begin position="49"/>
        <end position="68"/>
    </location>
</feature>
<feature type="compositionally biased region" description="Polar residues" evidence="1">
    <location>
        <begin position="1"/>
        <end position="17"/>
    </location>
</feature>
<evidence type="ECO:0000313" key="3">
    <source>
        <dbReference type="EMBL" id="MFD1323337.1"/>
    </source>
</evidence>
<feature type="transmembrane region" description="Helical" evidence="2">
    <location>
        <begin position="211"/>
        <end position="230"/>
    </location>
</feature>
<organism evidence="3 4">
    <name type="scientific">Micromonospora sonneratiae</name>
    <dbReference type="NCBI Taxonomy" id="1184706"/>
    <lineage>
        <taxon>Bacteria</taxon>
        <taxon>Bacillati</taxon>
        <taxon>Actinomycetota</taxon>
        <taxon>Actinomycetes</taxon>
        <taxon>Micromonosporales</taxon>
        <taxon>Micromonosporaceae</taxon>
        <taxon>Micromonospora</taxon>
    </lineage>
</organism>
<keyword evidence="2" id="KW-1133">Transmembrane helix</keyword>
<evidence type="ECO:0000313" key="4">
    <source>
        <dbReference type="Proteomes" id="UP001597260"/>
    </source>
</evidence>
<feature type="transmembrane region" description="Helical" evidence="2">
    <location>
        <begin position="409"/>
        <end position="427"/>
    </location>
</feature>
<feature type="transmembrane region" description="Helical" evidence="2">
    <location>
        <begin position="338"/>
        <end position="364"/>
    </location>
</feature>
<keyword evidence="4" id="KW-1185">Reference proteome</keyword>
<feature type="transmembrane region" description="Helical" evidence="2">
    <location>
        <begin position="171"/>
        <end position="191"/>
    </location>
</feature>
<evidence type="ECO:0000256" key="1">
    <source>
        <dbReference type="SAM" id="MobiDB-lite"/>
    </source>
</evidence>
<dbReference type="EMBL" id="JBHTMP010000030">
    <property type="protein sequence ID" value="MFD1323337.1"/>
    <property type="molecule type" value="Genomic_DNA"/>
</dbReference>
<proteinExistence type="predicted"/>
<evidence type="ECO:0000256" key="2">
    <source>
        <dbReference type="SAM" id="Phobius"/>
    </source>
</evidence>
<feature type="transmembrane region" description="Helical" evidence="2">
    <location>
        <begin position="112"/>
        <end position="131"/>
    </location>
</feature>
<protein>
    <recommendedName>
        <fullName evidence="5">Copper resistance protein D</fullName>
    </recommendedName>
</protein>
<accession>A0ABW3YFQ4</accession>
<reference evidence="4" key="1">
    <citation type="journal article" date="2019" name="Int. J. Syst. Evol. Microbiol.">
        <title>The Global Catalogue of Microorganisms (GCM) 10K type strain sequencing project: providing services to taxonomists for standard genome sequencing and annotation.</title>
        <authorList>
            <consortium name="The Broad Institute Genomics Platform"/>
            <consortium name="The Broad Institute Genome Sequencing Center for Infectious Disease"/>
            <person name="Wu L."/>
            <person name="Ma J."/>
        </authorList>
    </citation>
    <scope>NUCLEOTIDE SEQUENCE [LARGE SCALE GENOMIC DNA]</scope>
    <source>
        <strain evidence="4">JCM 31037</strain>
    </source>
</reference>
<feature type="transmembrane region" description="Helical" evidence="2">
    <location>
        <begin position="299"/>
        <end position="318"/>
    </location>
</feature>
<sequence length="431" mass="46033">MTTRQPVTRPATQTPTPVTDPPSLVGQQLPVVQTSPVTGRARWHRRISALPLAYLAGIVVVGCIHPFLPTWRWLLIHLLLLGAVTNAIVVWSAHFTAAVLRVPAPANRRAETLRLVLLNIGIVVVLTGGGLDIPWVGMAGATVVFVAVTAHLAWLTARLRAALPTRLAITVRYYLAASAALLIGIPVGAWMMGVDDDFRPHLLLFHAHVNLLGWVTLTVLGTLLTLWPTVLRTRMADNAVRAASKALPFALAGLALLGTGLLTWWRPVAFVGLALFATGAVIALRPALTVAQGKQPASFAAWSIASASGWLLVALAIDTGTLLFSPGPAEAMENFSDVLVPLLVGFTAQILIGALAYLMPVVLGGGPSKVRPRNAILDRNWPQRVAMGNAALIVFMLPVPPYVRITTSLLVLVALLQFLVPAIRVLLTARR</sequence>
<keyword evidence="2" id="KW-0472">Membrane</keyword>
<name>A0ABW3YFQ4_9ACTN</name>
<keyword evidence="2" id="KW-0812">Transmembrane</keyword>
<dbReference type="RefSeq" id="WP_377572486.1">
    <property type="nucleotide sequence ID" value="NZ_JBHTMP010000030.1"/>
</dbReference>